<dbReference type="GO" id="GO:1990221">
    <property type="term" value="C:L-cysteine desulfurase complex"/>
    <property type="evidence" value="ECO:0007669"/>
    <property type="project" value="UniProtKB-ARBA"/>
</dbReference>
<dbReference type="SUPFAM" id="SSF53383">
    <property type="entry name" value="PLP-dependent transferases"/>
    <property type="match status" value="1"/>
</dbReference>
<dbReference type="EMBL" id="SPUM01000148">
    <property type="protein sequence ID" value="TFW27603.1"/>
    <property type="molecule type" value="Genomic_DNA"/>
</dbReference>
<keyword evidence="6 13" id="KW-0001">2Fe-2S</keyword>
<dbReference type="PROSITE" id="PS00595">
    <property type="entry name" value="AA_TRANSFER_CLASS_5"/>
    <property type="match status" value="1"/>
</dbReference>
<evidence type="ECO:0000256" key="7">
    <source>
        <dbReference type="ARBA" id="ARBA00022723"/>
    </source>
</evidence>
<evidence type="ECO:0000256" key="6">
    <source>
        <dbReference type="ARBA" id="ARBA00022714"/>
    </source>
</evidence>
<dbReference type="GO" id="GO:0051537">
    <property type="term" value="F:2 iron, 2 sulfur cluster binding"/>
    <property type="evidence" value="ECO:0007669"/>
    <property type="project" value="UniProtKB-UniRule"/>
</dbReference>
<feature type="binding site" evidence="13">
    <location>
        <begin position="89"/>
        <end position="90"/>
    </location>
    <ligand>
        <name>pyridoxal 5'-phosphate</name>
        <dbReference type="ChEBI" id="CHEBI:597326"/>
    </ligand>
</feature>
<dbReference type="GO" id="GO:0031071">
    <property type="term" value="F:cysteine desulfurase activity"/>
    <property type="evidence" value="ECO:0007669"/>
    <property type="project" value="UniProtKB-UniRule"/>
</dbReference>
<evidence type="ECO:0000256" key="8">
    <source>
        <dbReference type="ARBA" id="ARBA00022898"/>
    </source>
</evidence>
<feature type="binding site" evidence="13">
    <location>
        <begin position="217"/>
        <end position="219"/>
    </location>
    <ligand>
        <name>pyridoxal 5'-phosphate</name>
        <dbReference type="ChEBI" id="CHEBI:597326"/>
    </ligand>
</feature>
<feature type="binding site" evidence="13">
    <location>
        <position position="257"/>
    </location>
    <ligand>
        <name>pyridoxal 5'-phosphate</name>
        <dbReference type="ChEBI" id="CHEBI:597326"/>
    </ligand>
</feature>
<evidence type="ECO:0000313" key="16">
    <source>
        <dbReference type="EMBL" id="TFW27603.1"/>
    </source>
</evidence>
<dbReference type="InterPro" id="IPR010240">
    <property type="entry name" value="Cys_deSase_IscS"/>
</dbReference>
<dbReference type="Proteomes" id="UP000297258">
    <property type="component" value="Unassembled WGS sequence"/>
</dbReference>
<keyword evidence="8 13" id="KW-0663">Pyridoxal phosphate</keyword>
<evidence type="ECO:0000256" key="11">
    <source>
        <dbReference type="ARBA" id="ARBA00050776"/>
    </source>
</evidence>
<keyword evidence="10 13" id="KW-0411">Iron-sulfur</keyword>
<comment type="subcellular location">
    <subcellularLocation>
        <location evidence="13">Cytoplasm</location>
    </subcellularLocation>
</comment>
<keyword evidence="13" id="KW-0963">Cytoplasm</keyword>
<feature type="binding site" evidence="13">
    <location>
        <position position="197"/>
    </location>
    <ligand>
        <name>pyridoxal 5'-phosphate</name>
        <dbReference type="ChEBI" id="CHEBI:597326"/>
    </ligand>
</feature>
<dbReference type="Gene3D" id="3.90.1150.10">
    <property type="entry name" value="Aspartate Aminotransferase, domain 1"/>
    <property type="match status" value="1"/>
</dbReference>
<keyword evidence="17" id="KW-1185">Reference proteome</keyword>
<dbReference type="PANTHER" id="PTHR11601">
    <property type="entry name" value="CYSTEINE DESULFURYLASE FAMILY MEMBER"/>
    <property type="match status" value="1"/>
</dbReference>
<evidence type="ECO:0000256" key="13">
    <source>
        <dbReference type="HAMAP-Rule" id="MF_00331"/>
    </source>
</evidence>
<dbReference type="InterPro" id="IPR016454">
    <property type="entry name" value="Cysteine_dSase"/>
</dbReference>
<keyword evidence="7 13" id="KW-0479">Metal-binding</keyword>
<dbReference type="PANTHER" id="PTHR11601:SF34">
    <property type="entry name" value="CYSTEINE DESULFURASE"/>
    <property type="match status" value="1"/>
</dbReference>
<dbReference type="RefSeq" id="WP_135192092.1">
    <property type="nucleotide sequence ID" value="NZ_SPUM01000148.1"/>
</dbReference>
<dbReference type="PIRSF" id="PIRSF005572">
    <property type="entry name" value="NifS"/>
    <property type="match status" value="1"/>
</dbReference>
<dbReference type="FunFam" id="3.90.1150.10:FF:000002">
    <property type="entry name" value="Cysteine desulfurase IscS"/>
    <property type="match status" value="1"/>
</dbReference>
<evidence type="ECO:0000256" key="2">
    <source>
        <dbReference type="ARBA" id="ARBA00005151"/>
    </source>
</evidence>
<dbReference type="EC" id="2.8.1.7" evidence="4 13"/>
<comment type="catalytic activity">
    <reaction evidence="11 13">
        <text>(sulfur carrier)-H + L-cysteine = (sulfur carrier)-SH + L-alanine</text>
        <dbReference type="Rhea" id="RHEA:43892"/>
        <dbReference type="Rhea" id="RHEA-COMP:14737"/>
        <dbReference type="Rhea" id="RHEA-COMP:14739"/>
        <dbReference type="ChEBI" id="CHEBI:29917"/>
        <dbReference type="ChEBI" id="CHEBI:35235"/>
        <dbReference type="ChEBI" id="CHEBI:57972"/>
        <dbReference type="ChEBI" id="CHEBI:64428"/>
        <dbReference type="EC" id="2.8.1.7"/>
    </reaction>
</comment>
<feature type="binding site" evidence="13">
    <location>
        <position position="169"/>
    </location>
    <ligand>
        <name>pyridoxal 5'-phosphate</name>
        <dbReference type="ChEBI" id="CHEBI:597326"/>
    </ligand>
</feature>
<dbReference type="NCBIfam" id="NF010611">
    <property type="entry name" value="PRK14012.1"/>
    <property type="match status" value="1"/>
</dbReference>
<dbReference type="HAMAP" id="MF_00331">
    <property type="entry name" value="Cys_desulf_IscS"/>
    <property type="match status" value="1"/>
</dbReference>
<name>A0A4Y9SSI0_9BURK</name>
<dbReference type="NCBIfam" id="TIGR02006">
    <property type="entry name" value="IscS"/>
    <property type="match status" value="1"/>
</dbReference>
<sequence>MNAPLDKKIEQSFVTAPHFPIYMDYSATTPIDPRVADKMIPYLREQFGNPASRSHAYGWSAEAAVEEARAHVAALVGADPREIIWTSGATESNNLAIKGAAHFYKTKGKHIITVKTEHKAVLDTVRELERQGFEATYLEPQDNGLISVEQLEAAIRPDTILVSVMLVNNEIGVVQPIAEIGELCRKKGVIFHCDAAQATGKVHIDLESLKVDLMTFTAHKTYGPKGVGALYVRRKPRVRLEAQMHGGGHERGLRSGTLPTHQIVGMGEAFRIAKEEMDAEIVRVKALRDRLAKGLLAIEEVYINGDMEHRVPHNLNVSFNFVEGESLIMAIKDIAVSSGSACTSASLEPSYVLRALGRSDELAHSSIRFTIGRFTTEEDIDFAVNLLKSKVGKLRELSPLWEMYKDGIDLNSIQWAAH</sequence>
<dbReference type="InterPro" id="IPR015422">
    <property type="entry name" value="PyrdxlP-dep_Trfase_small"/>
</dbReference>
<dbReference type="GO" id="GO:0044571">
    <property type="term" value="P:[2Fe-2S] cluster assembly"/>
    <property type="evidence" value="ECO:0007669"/>
    <property type="project" value="UniProtKB-UniRule"/>
</dbReference>
<proteinExistence type="inferred from homology"/>
<dbReference type="InterPro" id="IPR020578">
    <property type="entry name" value="Aminotrans_V_PyrdxlP_BS"/>
</dbReference>
<evidence type="ECO:0000256" key="1">
    <source>
        <dbReference type="ARBA" id="ARBA00001933"/>
    </source>
</evidence>
<comment type="pathway">
    <text evidence="2 13">Cofactor biosynthesis; iron-sulfur cluster biosynthesis.</text>
</comment>
<evidence type="ECO:0000256" key="9">
    <source>
        <dbReference type="ARBA" id="ARBA00023004"/>
    </source>
</evidence>
<evidence type="ECO:0000256" key="4">
    <source>
        <dbReference type="ARBA" id="ARBA00012239"/>
    </source>
</evidence>
<dbReference type="GO" id="GO:0030170">
    <property type="term" value="F:pyridoxal phosphate binding"/>
    <property type="evidence" value="ECO:0007669"/>
    <property type="project" value="UniProtKB-UniRule"/>
</dbReference>
<evidence type="ECO:0000256" key="3">
    <source>
        <dbReference type="ARBA" id="ARBA00006490"/>
    </source>
</evidence>
<feature type="modified residue" description="N6-(pyridoxal phosphate)lysine" evidence="13">
    <location>
        <position position="220"/>
    </location>
</feature>
<comment type="subunit">
    <text evidence="13">Homodimer. Forms a heterotetramer with IscU, interacts with other sulfur acceptors.</text>
</comment>
<dbReference type="InterPro" id="IPR000192">
    <property type="entry name" value="Aminotrans_V_dom"/>
</dbReference>
<dbReference type="Pfam" id="PF00266">
    <property type="entry name" value="Aminotran_5"/>
    <property type="match status" value="1"/>
</dbReference>
<evidence type="ECO:0000256" key="14">
    <source>
        <dbReference type="RuleBase" id="RU004504"/>
    </source>
</evidence>
<accession>A0A4Y9SSI0</accession>
<evidence type="ECO:0000256" key="10">
    <source>
        <dbReference type="ARBA" id="ARBA00023014"/>
    </source>
</evidence>
<comment type="function">
    <text evidence="13">Master enzyme that delivers sulfur to a number of partners involved in Fe-S cluster assembly, tRNA modification or cofactor biosynthesis. Catalyzes the removal of elemental sulfur atoms from cysteine to produce alanine. Functions as a sulfur delivery protein for Fe-S cluster synthesis onto IscU, an Fe-S scaffold assembly protein, as well as other S acceptor proteins.</text>
</comment>
<dbReference type="OrthoDB" id="9808002at2"/>
<evidence type="ECO:0000256" key="12">
    <source>
        <dbReference type="ARBA" id="ARBA00072125"/>
    </source>
</evidence>
<dbReference type="InterPro" id="IPR015424">
    <property type="entry name" value="PyrdxlP-dep_Trfase"/>
</dbReference>
<feature type="binding site" description="via persulfide group" evidence="13">
    <location>
        <position position="342"/>
    </location>
    <ligand>
        <name>[2Fe-2S] cluster</name>
        <dbReference type="ChEBI" id="CHEBI:190135"/>
        <note>ligand shared with IscU</note>
    </ligand>
</feature>
<reference evidence="16 17" key="1">
    <citation type="submission" date="2019-03" db="EMBL/GenBank/DDBJ databases">
        <title>Draft genome of Massilia hortus sp. nov., a novel bacterial species of the Oxalobacteraceae family.</title>
        <authorList>
            <person name="Peta V."/>
            <person name="Raths R."/>
            <person name="Bucking H."/>
        </authorList>
    </citation>
    <scope>NUCLEOTIDE SEQUENCE [LARGE SCALE GENOMIC DNA]</scope>
    <source>
        <strain evidence="16 17">ONC3</strain>
    </source>
</reference>
<dbReference type="AlphaFoldDB" id="A0A4Y9SSI0"/>
<evidence type="ECO:0000313" key="17">
    <source>
        <dbReference type="Proteomes" id="UP000297258"/>
    </source>
</evidence>
<dbReference type="Gene3D" id="3.40.640.10">
    <property type="entry name" value="Type I PLP-dependent aspartate aminotransferase-like (Major domain)"/>
    <property type="match status" value="1"/>
</dbReference>
<feature type="domain" description="Aminotransferase class V" evidence="15">
    <location>
        <begin position="21"/>
        <end position="381"/>
    </location>
</feature>
<dbReference type="UniPathway" id="UPA00266"/>
<keyword evidence="5 13" id="KW-0808">Transferase</keyword>
<organism evidence="16 17">
    <name type="scientific">Massilia horti</name>
    <dbReference type="NCBI Taxonomy" id="2562153"/>
    <lineage>
        <taxon>Bacteria</taxon>
        <taxon>Pseudomonadati</taxon>
        <taxon>Pseudomonadota</taxon>
        <taxon>Betaproteobacteria</taxon>
        <taxon>Burkholderiales</taxon>
        <taxon>Oxalobacteraceae</taxon>
        <taxon>Telluria group</taxon>
        <taxon>Massilia</taxon>
    </lineage>
</organism>
<protein>
    <recommendedName>
        <fullName evidence="12 13">Cysteine desulfurase IscS</fullName>
        <ecNumber evidence="4 13">2.8.1.7</ecNumber>
    </recommendedName>
</protein>
<comment type="caution">
    <text evidence="16">The sequence shown here is derived from an EMBL/GenBank/DDBJ whole genome shotgun (WGS) entry which is preliminary data.</text>
</comment>
<comment type="similarity">
    <text evidence="3 13">Belongs to the class-V pyridoxal-phosphate-dependent aminotransferase family. NifS/IscS subfamily.</text>
</comment>
<keyword evidence="9 13" id="KW-0408">Iron</keyword>
<dbReference type="GO" id="GO:0046872">
    <property type="term" value="F:metal ion binding"/>
    <property type="evidence" value="ECO:0007669"/>
    <property type="project" value="UniProtKB-KW"/>
</dbReference>
<gene>
    <name evidence="13" type="primary">iscS</name>
    <name evidence="16" type="ORF">E4O92_23650</name>
</gene>
<comment type="cofactor">
    <cofactor evidence="1 13 14">
        <name>pyridoxal 5'-phosphate</name>
        <dbReference type="ChEBI" id="CHEBI:597326"/>
    </cofactor>
</comment>
<evidence type="ECO:0000256" key="5">
    <source>
        <dbReference type="ARBA" id="ARBA00022679"/>
    </source>
</evidence>
<dbReference type="FunFam" id="3.40.640.10:FF:000003">
    <property type="entry name" value="Cysteine desulfurase IscS"/>
    <property type="match status" value="1"/>
</dbReference>
<evidence type="ECO:0000259" key="15">
    <source>
        <dbReference type="Pfam" id="PF00266"/>
    </source>
</evidence>
<feature type="active site" description="Cysteine persulfide intermediate" evidence="13">
    <location>
        <position position="342"/>
    </location>
</feature>
<dbReference type="InterPro" id="IPR015421">
    <property type="entry name" value="PyrdxlP-dep_Trfase_major"/>
</dbReference>